<evidence type="ECO:0000256" key="13">
    <source>
        <dbReference type="SAM" id="MobiDB-lite"/>
    </source>
</evidence>
<keyword evidence="10 12" id="KW-0472">Membrane</keyword>
<sequence>MIPNPLLDPLKSILVFNRRRIYIDNVFFRIHYVWTVILLVAAALLVTSKMYIGDPINCMASQDLKDIVKQYCYIHSTFTRGRFEKGSWVYEPAKENEIYPGVRPGVTGDRVTVHSYYQWVWCFLTIQAVTFYFPHWAWEKLERGTTMMLIGDLNLPMLPDEKKLKQRRKILLYLRRNRGYHRWYAINYALSEVGNLLNIVIQTILTDYYLDNAFTTYGLKVLTLTQAKPYQRDDALARVFPTVTACRLATGGVAFGKVQHDILCILPINILNEKIYIFMWFWFLFVLISTIFCLIYRLLTLNLQFRTWMLAKKLRHKGQKESAEHICRHNPYGEWFLIYKLSQNMDAVTLGDLVDDVDQAFRKWDSAKGHEEEGVALDAPPPSVSQSPIHSLTAGASTLTTCFSAFTTSGRSFSLSRRRYWSPLKCTSAIPYIARRAQSSRTLSNNIATFIPPSQGSFEKGSWVYEPAKENEIYPGIRPGVTGDRLTTNGLVLPRASSYHLLLSSLGVGKLERGTTMMLIGDLNLPMLPDEKKLKLRRKILLYLHRNRGYHGWYALNYALSEVANLLNIIIQTLLTDYYLDNAFTTYGFKVLNLTRAKPYERDDALARVFPTVTACRLATGGVAFGKVQHDILCILPINILNEKIYICLWFWFLLVLISTIFCLIYRLLTLNLKFRTWMLSKKLRHKRERECAEHICRNNPYGEWFLIYKLSQNMDPVTLGDLVDDVDQAFQKWDSLKGHEDEKGVALDSLPPSVCQSPYSFRQRFVDLVRVDNRHVAITNFVFILHSKVTVVLLLCFSILVTSRQYLGDPIDCISSSDIKSIADKYCWIHSTFTRAALISDGKWGYEAVEESELSPGIRPAIEGDAPRNYHTYYQWVWLVLFLQAGLFYIPYWIWKMWDKGRVKMLVSDLNLEVIMSMDDDKMSKQKDAILAYLTPNNGNHTWYAVQFIFCEILNTANVIAQIFATDAFLNNSFSNYGIQLFSLSQKHPYQRSDELARVFPTVTACRIATGGVAFGTMEYDLLCVLPINILNEKIYIFVWFWFLSLAALSILNLFYRLMVILLPPFRRLLLKRRIRNQYNMKSCEKLNVSYADWFLLSKLGENLNPVVFAEILQELHDAMEESNPSTLISIKKKMDFEDVGTEESKPLNAKALLKNHKQLPNMNPVPNKLSHISKK</sequence>
<evidence type="ECO:0000256" key="8">
    <source>
        <dbReference type="ARBA" id="ARBA00022989"/>
    </source>
</evidence>
<name>A0A1D2MC58_ORCCI</name>
<comment type="similarity">
    <text evidence="12">Belongs to the pannexin family.</text>
</comment>
<dbReference type="Proteomes" id="UP000094527">
    <property type="component" value="Unassembled WGS sequence"/>
</dbReference>
<dbReference type="STRING" id="48709.A0A1D2MC58"/>
<dbReference type="OMA" id="HDILCIL"/>
<keyword evidence="15" id="KW-1185">Reference proteome</keyword>
<comment type="subcellular location">
    <subcellularLocation>
        <location evidence="1">Cell junction</location>
        <location evidence="1">Gap junction</location>
    </subcellularLocation>
    <subcellularLocation>
        <location evidence="2 12">Cell membrane</location>
        <topology evidence="2 12">Multi-pass membrane protein</topology>
    </subcellularLocation>
</comment>
<dbReference type="PANTHER" id="PTHR11893">
    <property type="entry name" value="INNEXIN"/>
    <property type="match status" value="1"/>
</dbReference>
<feature type="transmembrane region" description="Helical" evidence="12">
    <location>
        <begin position="779"/>
        <end position="802"/>
    </location>
</feature>
<evidence type="ECO:0000313" key="15">
    <source>
        <dbReference type="Proteomes" id="UP000094527"/>
    </source>
</evidence>
<protein>
    <recommendedName>
        <fullName evidence="12">Innexin</fullName>
    </recommendedName>
</protein>
<comment type="caution">
    <text evidence="14">The sequence shown here is derived from an EMBL/GenBank/DDBJ whole genome shotgun (WGS) entry which is preliminary data.</text>
</comment>
<dbReference type="PRINTS" id="PR01262">
    <property type="entry name" value="INNEXIN"/>
</dbReference>
<feature type="non-terminal residue" evidence="14">
    <location>
        <position position="1177"/>
    </location>
</feature>
<gene>
    <name evidence="12" type="primary">inx</name>
    <name evidence="14" type="ORF">Ocin01_16118</name>
</gene>
<feature type="transmembrane region" description="Helical" evidence="12">
    <location>
        <begin position="26"/>
        <end position="46"/>
    </location>
</feature>
<accession>A0A1D2MC58</accession>
<dbReference type="GO" id="GO:0005886">
    <property type="term" value="C:plasma membrane"/>
    <property type="evidence" value="ECO:0007669"/>
    <property type="project" value="UniProtKB-SubCell"/>
</dbReference>
<keyword evidence="11 12" id="KW-0407">Ion channel</keyword>
<feature type="region of interest" description="Disordered" evidence="13">
    <location>
        <begin position="1155"/>
        <end position="1177"/>
    </location>
</feature>
<feature type="transmembrane region" description="Helical" evidence="12">
    <location>
        <begin position="649"/>
        <end position="669"/>
    </location>
</feature>
<dbReference type="PROSITE" id="PS51013">
    <property type="entry name" value="PANNEXIN"/>
    <property type="match status" value="3"/>
</dbReference>
<evidence type="ECO:0000256" key="11">
    <source>
        <dbReference type="ARBA" id="ARBA00023303"/>
    </source>
</evidence>
<keyword evidence="9 12" id="KW-0406">Ion transport</keyword>
<feature type="transmembrane region" description="Helical" evidence="12">
    <location>
        <begin position="275"/>
        <end position="299"/>
    </location>
</feature>
<keyword evidence="8 12" id="KW-1133">Transmembrane helix</keyword>
<evidence type="ECO:0000256" key="10">
    <source>
        <dbReference type="ARBA" id="ARBA00023136"/>
    </source>
</evidence>
<feature type="transmembrane region" description="Helical" evidence="12">
    <location>
        <begin position="116"/>
        <end position="138"/>
    </location>
</feature>
<evidence type="ECO:0000256" key="12">
    <source>
        <dbReference type="RuleBase" id="RU010713"/>
    </source>
</evidence>
<dbReference type="InterPro" id="IPR000990">
    <property type="entry name" value="Innexin"/>
</dbReference>
<keyword evidence="3 12" id="KW-0813">Transport</keyword>
<evidence type="ECO:0000256" key="7">
    <source>
        <dbReference type="ARBA" id="ARBA00022949"/>
    </source>
</evidence>
<dbReference type="AlphaFoldDB" id="A0A1D2MC58"/>
<evidence type="ECO:0000256" key="3">
    <source>
        <dbReference type="ARBA" id="ARBA00022448"/>
    </source>
</evidence>
<dbReference type="GO" id="GO:0034220">
    <property type="term" value="P:monoatomic ion transmembrane transport"/>
    <property type="evidence" value="ECO:0007669"/>
    <property type="project" value="UniProtKB-KW"/>
</dbReference>
<proteinExistence type="inferred from homology"/>
<evidence type="ECO:0000256" key="2">
    <source>
        <dbReference type="ARBA" id="ARBA00004651"/>
    </source>
</evidence>
<keyword evidence="4" id="KW-1003">Cell membrane</keyword>
<evidence type="ECO:0000313" key="14">
    <source>
        <dbReference type="EMBL" id="ODM90565.1"/>
    </source>
</evidence>
<comment type="function">
    <text evidence="12">Structural component of the gap junctions.</text>
</comment>
<keyword evidence="7" id="KW-0965">Cell junction</keyword>
<comment type="caution">
    <text evidence="12">Lacks conserved residue(s) required for the propagation of feature annotation.</text>
</comment>
<evidence type="ECO:0000256" key="1">
    <source>
        <dbReference type="ARBA" id="ARBA00004610"/>
    </source>
</evidence>
<dbReference type="GO" id="GO:0005243">
    <property type="term" value="F:gap junction channel activity"/>
    <property type="evidence" value="ECO:0007669"/>
    <property type="project" value="TreeGrafter"/>
</dbReference>
<dbReference type="EMBL" id="LJIJ01001908">
    <property type="protein sequence ID" value="ODM90565.1"/>
    <property type="molecule type" value="Genomic_DNA"/>
</dbReference>
<evidence type="ECO:0000256" key="9">
    <source>
        <dbReference type="ARBA" id="ARBA00023065"/>
    </source>
</evidence>
<feature type="transmembrane region" description="Helical" evidence="12">
    <location>
        <begin position="1036"/>
        <end position="1064"/>
    </location>
</feature>
<evidence type="ECO:0000256" key="4">
    <source>
        <dbReference type="ARBA" id="ARBA00022475"/>
    </source>
</evidence>
<dbReference type="GO" id="GO:0007602">
    <property type="term" value="P:phototransduction"/>
    <property type="evidence" value="ECO:0007669"/>
    <property type="project" value="TreeGrafter"/>
</dbReference>
<dbReference type="Pfam" id="PF00876">
    <property type="entry name" value="Innexin"/>
    <property type="match status" value="3"/>
</dbReference>
<keyword evidence="6" id="KW-0303">Gap junction</keyword>
<evidence type="ECO:0000256" key="6">
    <source>
        <dbReference type="ARBA" id="ARBA00022868"/>
    </source>
</evidence>
<reference evidence="14 15" key="1">
    <citation type="journal article" date="2016" name="Genome Biol. Evol.">
        <title>Gene Family Evolution Reflects Adaptation to Soil Environmental Stressors in the Genome of the Collembolan Orchesella cincta.</title>
        <authorList>
            <person name="Faddeeva-Vakhrusheva A."/>
            <person name="Derks M.F."/>
            <person name="Anvar S.Y."/>
            <person name="Agamennone V."/>
            <person name="Suring W."/>
            <person name="Smit S."/>
            <person name="van Straalen N.M."/>
            <person name="Roelofs D."/>
        </authorList>
    </citation>
    <scope>NUCLEOTIDE SEQUENCE [LARGE SCALE GENOMIC DNA]</scope>
    <source>
        <tissue evidence="14">Mixed pool</tissue>
    </source>
</reference>
<organism evidence="14 15">
    <name type="scientific">Orchesella cincta</name>
    <name type="common">Springtail</name>
    <name type="synonym">Podura cincta</name>
    <dbReference type="NCBI Taxonomy" id="48709"/>
    <lineage>
        <taxon>Eukaryota</taxon>
        <taxon>Metazoa</taxon>
        <taxon>Ecdysozoa</taxon>
        <taxon>Arthropoda</taxon>
        <taxon>Hexapoda</taxon>
        <taxon>Collembola</taxon>
        <taxon>Entomobryomorpha</taxon>
        <taxon>Entomobryoidea</taxon>
        <taxon>Orchesellidae</taxon>
        <taxon>Orchesellinae</taxon>
        <taxon>Orchesella</taxon>
    </lineage>
</organism>
<feature type="transmembrane region" description="Helical" evidence="12">
    <location>
        <begin position="877"/>
        <end position="896"/>
    </location>
</feature>
<dbReference type="GO" id="GO:0005921">
    <property type="term" value="C:gap junction"/>
    <property type="evidence" value="ECO:0007669"/>
    <property type="project" value="UniProtKB-SubCell"/>
</dbReference>
<dbReference type="PANTHER" id="PTHR11893:SF41">
    <property type="entry name" value="INNEXIN INX2"/>
    <property type="match status" value="1"/>
</dbReference>
<keyword evidence="5 12" id="KW-0812">Transmembrane</keyword>
<evidence type="ECO:0000256" key="5">
    <source>
        <dbReference type="ARBA" id="ARBA00022692"/>
    </source>
</evidence>
<dbReference type="OrthoDB" id="5867527at2759"/>